<protein>
    <submittedName>
        <fullName evidence="3">Uncharacterized protein</fullName>
    </submittedName>
</protein>
<dbReference type="GO" id="GO:0003676">
    <property type="term" value="F:nucleic acid binding"/>
    <property type="evidence" value="ECO:0007669"/>
    <property type="project" value="InterPro"/>
</dbReference>
<feature type="domain" description="RNase H type-1" evidence="2">
    <location>
        <begin position="2"/>
        <end position="77"/>
    </location>
</feature>
<evidence type="ECO:0000313" key="4">
    <source>
        <dbReference type="Proteomes" id="UP000242715"/>
    </source>
</evidence>
<evidence type="ECO:0000259" key="2">
    <source>
        <dbReference type="Pfam" id="PF13456"/>
    </source>
</evidence>
<dbReference type="PANTHER" id="PTHR48462">
    <property type="entry name" value="PROTEIN, PUTATIVE-RELATED"/>
    <property type="match status" value="1"/>
</dbReference>
<dbReference type="InterPro" id="IPR002156">
    <property type="entry name" value="RNaseH_domain"/>
</dbReference>
<dbReference type="InterPro" id="IPR036397">
    <property type="entry name" value="RNaseH_sf"/>
</dbReference>
<dbReference type="Pfam" id="PF13456">
    <property type="entry name" value="RVT_3"/>
    <property type="match status" value="1"/>
</dbReference>
<dbReference type="InterPro" id="IPR012337">
    <property type="entry name" value="RNaseH-like_sf"/>
</dbReference>
<dbReference type="CDD" id="cd06222">
    <property type="entry name" value="RNase_H_like"/>
    <property type="match status" value="1"/>
</dbReference>
<dbReference type="AlphaFoldDB" id="A0A2Z6P745"/>
<keyword evidence="4" id="KW-1185">Reference proteome</keyword>
<accession>A0A2Z6P745</accession>
<dbReference type="EMBL" id="DF974010">
    <property type="protein sequence ID" value="GAU44045.1"/>
    <property type="molecule type" value="Genomic_DNA"/>
</dbReference>
<evidence type="ECO:0000259" key="1">
    <source>
        <dbReference type="Pfam" id="PF00078"/>
    </source>
</evidence>
<dbReference type="InterPro" id="IPR000477">
    <property type="entry name" value="RT_dom"/>
</dbReference>
<name>A0A2Z6P745_TRISU</name>
<dbReference type="Proteomes" id="UP000242715">
    <property type="component" value="Unassembled WGS sequence"/>
</dbReference>
<proteinExistence type="predicted"/>
<gene>
    <name evidence="3" type="ORF">TSUD_300150</name>
</gene>
<dbReference type="Gene3D" id="3.30.420.10">
    <property type="entry name" value="Ribonuclease H-like superfamily/Ribonuclease H"/>
    <property type="match status" value="1"/>
</dbReference>
<dbReference type="Pfam" id="PF00078">
    <property type="entry name" value="RVT_1"/>
    <property type="match status" value="1"/>
</dbReference>
<organism evidence="3 4">
    <name type="scientific">Trifolium subterraneum</name>
    <name type="common">Subterranean clover</name>
    <dbReference type="NCBI Taxonomy" id="3900"/>
    <lineage>
        <taxon>Eukaryota</taxon>
        <taxon>Viridiplantae</taxon>
        <taxon>Streptophyta</taxon>
        <taxon>Embryophyta</taxon>
        <taxon>Tracheophyta</taxon>
        <taxon>Spermatophyta</taxon>
        <taxon>Magnoliopsida</taxon>
        <taxon>eudicotyledons</taxon>
        <taxon>Gunneridae</taxon>
        <taxon>Pentapetalae</taxon>
        <taxon>rosids</taxon>
        <taxon>fabids</taxon>
        <taxon>Fabales</taxon>
        <taxon>Fabaceae</taxon>
        <taxon>Papilionoideae</taxon>
        <taxon>50 kb inversion clade</taxon>
        <taxon>NPAAA clade</taxon>
        <taxon>Hologalegina</taxon>
        <taxon>IRL clade</taxon>
        <taxon>Trifolieae</taxon>
        <taxon>Trifolium</taxon>
    </lineage>
</organism>
<dbReference type="InterPro" id="IPR044730">
    <property type="entry name" value="RNase_H-like_dom_plant"/>
</dbReference>
<sequence length="961" mass="105586">MAVLHGLQICWEKGFRRIVCFSDSLQAVGLIREGVSAHHRFANEIYSIRQLRGRDWDVIVEHTLREGNACADVLAKMGALSSMPLVTITTPPEDFAMPLSADARGVHHLCDDERKSTIRDAIESDLGLFLAMEESLRGLGKWLCGKCMSIHALSRACHHPDGFIRVTLTTGEVESHIVGILKPSTNDPDTFDVRDELVFDASLLERILQVPILTVKSIPHSCRLAFSQALKEALYKVVVAPSSVSAWVQLLLLPWCTLQVVKPQNRRDRRSGNRKSLQQHHTLGCLATWREPGGLTKLVHSALDNYGREGLGSGRENIEEENSKMNTNIEQCLRKVADGHFTAAVKVLGSSGVAPYNEDTLKILEEKHPYMPPPSTPTTRFVEAPLVVDVDIVLKSIQSFPKGTSCGRYGLRAQHLLDAMCGEGSPVARDLLDAITIVVNLWLGGRCHISLSEFVASAPLTPLLKPDGGIRPIAVGTIWRRLVSKIAMKGVGKDMAKYLNDFQFGVGISSGAEAVLHSANRAARLYLGDGHIMTATGVQQGDPLGPLLFALVLHSLIHKIRDNCKLLFHAWYLDDGTIIGDSEEVAKSLDIIRETGAVSRDRGSIEEVAMKRAVRAVELMHLLPKLRDPQSELLLLRSCMGIAKLFFGLRTCQPFYMKEAAALFDKELRAAIENIVVGGGPFFGDLQWRIASLPIKLGGLGLYSAVEATSYAFVASRAQFWILQDHILRDSGECVMDLDFVNALDAQHVLASVLVGKIVRDMEVDFNMTIRQKAIFGCLKAAHAQDFLLAIPIDGLDQHMSPVEYRTILKRAGISVKKEAPVNILTDPQEARSTLRPADVLVFGWVGGKHACVDLTGVSPHVGLGVGDFTVGRTALKVASSKMAKHEKTCSDNQHVFIPFAFDTFGFLALEAVNLLKRVQKVMHCNVVTPRSRDVVFQRLGFAIQKGLAAQFVARLPFVNV</sequence>
<evidence type="ECO:0000313" key="3">
    <source>
        <dbReference type="EMBL" id="GAU44045.1"/>
    </source>
</evidence>
<dbReference type="SUPFAM" id="SSF53098">
    <property type="entry name" value="Ribonuclease H-like"/>
    <property type="match status" value="1"/>
</dbReference>
<feature type="domain" description="Reverse transcriptase" evidence="1">
    <location>
        <begin position="530"/>
        <end position="589"/>
    </location>
</feature>
<dbReference type="GO" id="GO:0004523">
    <property type="term" value="F:RNA-DNA hybrid ribonuclease activity"/>
    <property type="evidence" value="ECO:0007669"/>
    <property type="project" value="InterPro"/>
</dbReference>
<dbReference type="OrthoDB" id="1632545at2759"/>
<dbReference type="PANTHER" id="PTHR48462:SF1">
    <property type="entry name" value="PROTEIN, PUTATIVE-RELATED"/>
    <property type="match status" value="1"/>
</dbReference>
<reference evidence="4" key="1">
    <citation type="journal article" date="2017" name="Front. Plant Sci.">
        <title>Climate Clever Clovers: New Paradigm to Reduce the Environmental Footprint of Ruminants by Breeding Low Methanogenic Forages Utilizing Haplotype Variation.</title>
        <authorList>
            <person name="Kaur P."/>
            <person name="Appels R."/>
            <person name="Bayer P.E."/>
            <person name="Keeble-Gagnere G."/>
            <person name="Wang J."/>
            <person name="Hirakawa H."/>
            <person name="Shirasawa K."/>
            <person name="Vercoe P."/>
            <person name="Stefanova K."/>
            <person name="Durmic Z."/>
            <person name="Nichols P."/>
            <person name="Revell C."/>
            <person name="Isobe S.N."/>
            <person name="Edwards D."/>
            <person name="Erskine W."/>
        </authorList>
    </citation>
    <scope>NUCLEOTIDE SEQUENCE [LARGE SCALE GENOMIC DNA]</scope>
    <source>
        <strain evidence="4">cv. Daliak</strain>
    </source>
</reference>